<reference evidence="1" key="1">
    <citation type="submission" date="2014-11" db="EMBL/GenBank/DDBJ databases">
        <authorList>
            <person name="Amaro Gonzalez C."/>
        </authorList>
    </citation>
    <scope>NUCLEOTIDE SEQUENCE</scope>
</reference>
<evidence type="ECO:0000313" key="1">
    <source>
        <dbReference type="EMBL" id="JAH92360.1"/>
    </source>
</evidence>
<protein>
    <submittedName>
        <fullName evidence="1">Uncharacterized protein</fullName>
    </submittedName>
</protein>
<reference evidence="1" key="2">
    <citation type="journal article" date="2015" name="Fish Shellfish Immunol.">
        <title>Early steps in the European eel (Anguilla anguilla)-Vibrio vulnificus interaction in the gills: Role of the RtxA13 toxin.</title>
        <authorList>
            <person name="Callol A."/>
            <person name="Pajuelo D."/>
            <person name="Ebbesson L."/>
            <person name="Teles M."/>
            <person name="MacKenzie S."/>
            <person name="Amaro C."/>
        </authorList>
    </citation>
    <scope>NUCLEOTIDE SEQUENCE</scope>
</reference>
<sequence>MNSKPNQLQPTTDVCKPVSPAIIDIVKGIQIINLGKKHAAGRRACLNNTSPFF</sequence>
<dbReference type="AlphaFoldDB" id="A0A0E9WS44"/>
<accession>A0A0E9WS44</accession>
<organism evidence="1">
    <name type="scientific">Anguilla anguilla</name>
    <name type="common">European freshwater eel</name>
    <name type="synonym">Muraena anguilla</name>
    <dbReference type="NCBI Taxonomy" id="7936"/>
    <lineage>
        <taxon>Eukaryota</taxon>
        <taxon>Metazoa</taxon>
        <taxon>Chordata</taxon>
        <taxon>Craniata</taxon>
        <taxon>Vertebrata</taxon>
        <taxon>Euteleostomi</taxon>
        <taxon>Actinopterygii</taxon>
        <taxon>Neopterygii</taxon>
        <taxon>Teleostei</taxon>
        <taxon>Anguilliformes</taxon>
        <taxon>Anguillidae</taxon>
        <taxon>Anguilla</taxon>
    </lineage>
</organism>
<dbReference type="EMBL" id="GBXM01016217">
    <property type="protein sequence ID" value="JAH92360.1"/>
    <property type="molecule type" value="Transcribed_RNA"/>
</dbReference>
<name>A0A0E9WS44_ANGAN</name>
<proteinExistence type="predicted"/>